<sequence length="86" mass="9045">MCCSCVYSSCFVTLTAYVVSLEDGDGVGAESGERGGRECFASPSVGHGAHVARVLTQVGAYKYKLGEGLTTANSVYLLWLHLPQAV</sequence>
<evidence type="ECO:0008006" key="7">
    <source>
        <dbReference type="Google" id="ProtNLM"/>
    </source>
</evidence>
<feature type="signal peptide" evidence="1">
    <location>
        <begin position="1"/>
        <end position="20"/>
    </location>
</feature>
<dbReference type="EMBL" id="RCMI01000690">
    <property type="protein sequence ID" value="KAG2900611.1"/>
    <property type="molecule type" value="Genomic_DNA"/>
</dbReference>
<comment type="caution">
    <text evidence="3">The sequence shown here is derived from an EMBL/GenBank/DDBJ whole genome shotgun (WGS) entry which is preliminary data.</text>
</comment>
<reference evidence="3" key="1">
    <citation type="submission" date="2018-10" db="EMBL/GenBank/DDBJ databases">
        <title>Effector identification in a new, highly contiguous assembly of the strawberry crown rot pathogen Phytophthora cactorum.</title>
        <authorList>
            <person name="Armitage A.D."/>
            <person name="Nellist C.F."/>
            <person name="Bates H."/>
            <person name="Vickerstaff R.J."/>
            <person name="Harrison R.J."/>
        </authorList>
    </citation>
    <scope>NUCLEOTIDE SEQUENCE</scope>
    <source>
        <strain evidence="2">15-7</strain>
        <strain evidence="3">4032</strain>
        <strain evidence="4">4040</strain>
        <strain evidence="5">P415</strain>
    </source>
</reference>
<evidence type="ECO:0000313" key="5">
    <source>
        <dbReference type="EMBL" id="KAG2970954.1"/>
    </source>
</evidence>
<accession>A0A8T1BFT1</accession>
<dbReference type="EMBL" id="RCMK01000687">
    <property type="protein sequence ID" value="KAG2916170.1"/>
    <property type="molecule type" value="Genomic_DNA"/>
</dbReference>
<dbReference type="EMBL" id="RCML01000697">
    <property type="protein sequence ID" value="KAG2970954.1"/>
    <property type="molecule type" value="Genomic_DNA"/>
</dbReference>
<organism evidence="3 6">
    <name type="scientific">Phytophthora cactorum</name>
    <dbReference type="NCBI Taxonomy" id="29920"/>
    <lineage>
        <taxon>Eukaryota</taxon>
        <taxon>Sar</taxon>
        <taxon>Stramenopiles</taxon>
        <taxon>Oomycota</taxon>
        <taxon>Peronosporomycetes</taxon>
        <taxon>Peronosporales</taxon>
        <taxon>Peronosporaceae</taxon>
        <taxon>Phytophthora</taxon>
    </lineage>
</organism>
<dbReference type="Proteomes" id="UP000774804">
    <property type="component" value="Unassembled WGS sequence"/>
</dbReference>
<evidence type="ECO:0000256" key="1">
    <source>
        <dbReference type="SAM" id="SignalP"/>
    </source>
</evidence>
<dbReference type="Proteomes" id="UP000735874">
    <property type="component" value="Unassembled WGS sequence"/>
</dbReference>
<dbReference type="Proteomes" id="UP000697107">
    <property type="component" value="Unassembled WGS sequence"/>
</dbReference>
<evidence type="ECO:0000313" key="4">
    <source>
        <dbReference type="EMBL" id="KAG2916170.1"/>
    </source>
</evidence>
<evidence type="ECO:0000313" key="2">
    <source>
        <dbReference type="EMBL" id="KAG2850443.1"/>
    </source>
</evidence>
<gene>
    <name evidence="2" type="ORF">PC113_g16779</name>
    <name evidence="3" type="ORF">PC115_g16141</name>
    <name evidence="4" type="ORF">PC117_g17807</name>
    <name evidence="5" type="ORF">PC118_g16573</name>
</gene>
<name>A0A8T1BFT1_9STRA</name>
<dbReference type="EMBL" id="RCMG01000686">
    <property type="protein sequence ID" value="KAG2850443.1"/>
    <property type="molecule type" value="Genomic_DNA"/>
</dbReference>
<proteinExistence type="predicted"/>
<evidence type="ECO:0000313" key="3">
    <source>
        <dbReference type="EMBL" id="KAG2900611.1"/>
    </source>
</evidence>
<protein>
    <recommendedName>
        <fullName evidence="7">Subtilisin</fullName>
    </recommendedName>
</protein>
<dbReference type="AlphaFoldDB" id="A0A8T1BFT1"/>
<evidence type="ECO:0000313" key="6">
    <source>
        <dbReference type="Proteomes" id="UP000774804"/>
    </source>
</evidence>
<keyword evidence="1" id="KW-0732">Signal</keyword>
<feature type="chain" id="PRO_5040043921" description="Subtilisin" evidence="1">
    <location>
        <begin position="21"/>
        <end position="86"/>
    </location>
</feature>
<dbReference type="Proteomes" id="UP000736787">
    <property type="component" value="Unassembled WGS sequence"/>
</dbReference>